<dbReference type="Gene3D" id="1.20.1600.10">
    <property type="entry name" value="Outer membrane efflux proteins (OEP)"/>
    <property type="match status" value="1"/>
</dbReference>
<dbReference type="PROSITE" id="PS51257">
    <property type="entry name" value="PROKAR_LIPOPROTEIN"/>
    <property type="match status" value="1"/>
</dbReference>
<accession>A0A0P0ZA73</accession>
<feature type="signal peptide" evidence="1">
    <location>
        <begin position="1"/>
        <end position="19"/>
    </location>
</feature>
<dbReference type="OrthoDB" id="237412at2"/>
<evidence type="ECO:0008006" key="3">
    <source>
        <dbReference type="Google" id="ProtNLM"/>
    </source>
</evidence>
<dbReference type="AlphaFoldDB" id="A0A0P0ZA73"/>
<dbReference type="SUPFAM" id="SSF56954">
    <property type="entry name" value="Outer membrane efflux proteins (OEP)"/>
    <property type="match status" value="1"/>
</dbReference>
<organism evidence="2">
    <name type="scientific">Fulvimarina pelagi</name>
    <dbReference type="NCBI Taxonomy" id="217511"/>
    <lineage>
        <taxon>Bacteria</taxon>
        <taxon>Pseudomonadati</taxon>
        <taxon>Pseudomonadota</taxon>
        <taxon>Alphaproteobacteria</taxon>
        <taxon>Hyphomicrobiales</taxon>
        <taxon>Aurantimonadaceae</taxon>
        <taxon>Fulvimarina</taxon>
    </lineage>
</organism>
<proteinExistence type="predicted"/>
<sequence length="485" mass="52022">MRRFLKLAALACLPFALSACISATQDYETELGFSLVSGQTAQRLGKEAMWIQNSADAAAARSRVNGLLASRYVGVDAAIQVAILNNKNLQASYADVGMSVADLWQEDLLANPTISVGYSGIGVGRTIESIVAANLTRLLTRERRLDVAEVRLLQAQLRAVDATLALSAETRRAWIEAVAAWEAVSSLNQAKTAADAAAELARELGRTGAMPKADQAREQAFYAEITGQTAEARLAANLAKERLYRVMGVWGKDLDFEVPNSLPGLPGGLRGYSSVEAEALRNRVDLQVARLKLEALARSYGLTNATRYVSDLDLAAGIEVEEEVEETEEGGEETNNIVSGMIEAGIEIPIFDSGQARLRKAEFQYLKAANLLAAKAVDIRAEARAAYKAYRGRHDIARHYQSSVVPLRVTVEKESLLTYNGMITNTFDLLADTRAKLGAILTALQAKRDFYLADADLTAAITGGLGGAPSAETETAVAEGGGAEH</sequence>
<evidence type="ECO:0000313" key="2">
    <source>
        <dbReference type="EMBL" id="BAT31445.1"/>
    </source>
</evidence>
<evidence type="ECO:0000256" key="1">
    <source>
        <dbReference type="SAM" id="SignalP"/>
    </source>
</evidence>
<dbReference type="RefSeq" id="WP_007066001.1">
    <property type="nucleotide sequence ID" value="NZ_BBWO01000005.1"/>
</dbReference>
<dbReference type="InterPro" id="IPR010131">
    <property type="entry name" value="MdtP/NodT-like"/>
</dbReference>
<keyword evidence="1" id="KW-0732">Signal</keyword>
<protein>
    <recommendedName>
        <fullName evidence="3">Copper tolerance protein</fullName>
    </recommendedName>
</protein>
<dbReference type="PANTHER" id="PTHR30203">
    <property type="entry name" value="OUTER MEMBRANE CATION EFFLUX PROTEIN"/>
    <property type="match status" value="1"/>
</dbReference>
<dbReference type="EMBL" id="LC066397">
    <property type="protein sequence ID" value="BAT31445.1"/>
    <property type="molecule type" value="Genomic_DNA"/>
</dbReference>
<name>A0A0P0ZA73_9HYPH</name>
<dbReference type="GO" id="GO:0015562">
    <property type="term" value="F:efflux transmembrane transporter activity"/>
    <property type="evidence" value="ECO:0007669"/>
    <property type="project" value="InterPro"/>
</dbReference>
<dbReference type="PANTHER" id="PTHR30203:SF24">
    <property type="entry name" value="BLR4935 PROTEIN"/>
    <property type="match status" value="1"/>
</dbReference>
<reference evidence="2" key="1">
    <citation type="journal article" date="2015" name="Proc. Natl. Acad. Sci. U.S.A.">
        <title>Bacterial clade with the ribosomal RNA operon on a small plasmid rather than the chromosome.</title>
        <authorList>
            <person name="Anda M."/>
            <person name="Ohtsubo Y."/>
            <person name="Okubo T."/>
            <person name="Sugawara M."/>
            <person name="Nagata Y."/>
            <person name="Tsuda M."/>
            <person name="Minamisawa K."/>
            <person name="Mitsui H."/>
        </authorList>
    </citation>
    <scope>NUCLEOTIDE SEQUENCE</scope>
    <source>
        <strain evidence="2">DSM 15513</strain>
    </source>
</reference>
<feature type="chain" id="PRO_5006058287" description="Copper tolerance protein" evidence="1">
    <location>
        <begin position="20"/>
        <end position="485"/>
    </location>
</feature>